<evidence type="ECO:0000313" key="2">
    <source>
        <dbReference type="Proteomes" id="UP001281410"/>
    </source>
</evidence>
<dbReference type="Proteomes" id="UP001281410">
    <property type="component" value="Unassembled WGS sequence"/>
</dbReference>
<dbReference type="PANTHER" id="PTHR33710:SF71">
    <property type="entry name" value="ENDONUCLEASE_EXONUCLEASE_PHOSPHATASE DOMAIN-CONTAINING PROTEIN"/>
    <property type="match status" value="1"/>
</dbReference>
<name>A0AAE0B9F5_9ROSI</name>
<dbReference type="EMBL" id="JANJYJ010000001">
    <property type="protein sequence ID" value="KAK3232468.1"/>
    <property type="molecule type" value="Genomic_DNA"/>
</dbReference>
<comment type="caution">
    <text evidence="1">The sequence shown here is derived from an EMBL/GenBank/DDBJ whole genome shotgun (WGS) entry which is preliminary data.</text>
</comment>
<protein>
    <recommendedName>
        <fullName evidence="3">Endonuclease/exonuclease/phosphatase</fullName>
    </recommendedName>
</protein>
<dbReference type="PANTHER" id="PTHR33710">
    <property type="entry name" value="BNAC02G09200D PROTEIN"/>
    <property type="match status" value="1"/>
</dbReference>
<dbReference type="Gene3D" id="3.60.10.10">
    <property type="entry name" value="Endonuclease/exonuclease/phosphatase"/>
    <property type="match status" value="1"/>
</dbReference>
<accession>A0AAE0B9F5</accession>
<dbReference type="SUPFAM" id="SSF56219">
    <property type="entry name" value="DNase I-like"/>
    <property type="match status" value="1"/>
</dbReference>
<reference evidence="1" key="1">
    <citation type="journal article" date="2023" name="Plant J.">
        <title>Genome sequences and population genomics provide insights into the demographic history, inbreeding, and mutation load of two 'living fossil' tree species of Dipteronia.</title>
        <authorList>
            <person name="Feng Y."/>
            <person name="Comes H.P."/>
            <person name="Chen J."/>
            <person name="Zhu S."/>
            <person name="Lu R."/>
            <person name="Zhang X."/>
            <person name="Li P."/>
            <person name="Qiu J."/>
            <person name="Olsen K.M."/>
            <person name="Qiu Y."/>
        </authorList>
    </citation>
    <scope>NUCLEOTIDE SEQUENCE</scope>
    <source>
        <strain evidence="1">NBL</strain>
    </source>
</reference>
<evidence type="ECO:0000313" key="1">
    <source>
        <dbReference type="EMBL" id="KAK3232468.1"/>
    </source>
</evidence>
<evidence type="ECO:0008006" key="3">
    <source>
        <dbReference type="Google" id="ProtNLM"/>
    </source>
</evidence>
<keyword evidence="2" id="KW-1185">Reference proteome</keyword>
<sequence>MVPLSRSLLLFRLVGKRSKVGKDSVSLLVSFSLPIVSSVVSVNDLDDRAGTVSPSVERVDWVILRNGSGSSCSRVVGDFNVVLGAHESLGSHSPSQSSCTDFSSMIDECELIGIRSQGSRFMWARGHYTRTRVERRLDRAFVSDGCISSWRDISYVALPRRFFDHCPLLIRFSNIDVSCPGPFRFQSMRLDHPDFLPTVHRVWSSPLVGRHFQVVIHKLKCLKKVLKSWNWEVFGDLESDVKMKSTEF</sequence>
<dbReference type="InterPro" id="IPR036691">
    <property type="entry name" value="Endo/exonu/phosph_ase_sf"/>
</dbReference>
<dbReference type="AlphaFoldDB" id="A0AAE0B9F5"/>
<organism evidence="1 2">
    <name type="scientific">Dipteronia sinensis</name>
    <dbReference type="NCBI Taxonomy" id="43782"/>
    <lineage>
        <taxon>Eukaryota</taxon>
        <taxon>Viridiplantae</taxon>
        <taxon>Streptophyta</taxon>
        <taxon>Embryophyta</taxon>
        <taxon>Tracheophyta</taxon>
        <taxon>Spermatophyta</taxon>
        <taxon>Magnoliopsida</taxon>
        <taxon>eudicotyledons</taxon>
        <taxon>Gunneridae</taxon>
        <taxon>Pentapetalae</taxon>
        <taxon>rosids</taxon>
        <taxon>malvids</taxon>
        <taxon>Sapindales</taxon>
        <taxon>Sapindaceae</taxon>
        <taxon>Hippocastanoideae</taxon>
        <taxon>Acereae</taxon>
        <taxon>Dipteronia</taxon>
    </lineage>
</organism>
<gene>
    <name evidence="1" type="ORF">Dsin_004349</name>
</gene>
<proteinExistence type="predicted"/>